<name>A3A675_ORYSJ</name>
<reference evidence="1" key="1">
    <citation type="journal article" date="2005" name="PLoS Biol.">
        <title>The genomes of Oryza sativa: a history of duplications.</title>
        <authorList>
            <person name="Yu J."/>
            <person name="Wang J."/>
            <person name="Lin W."/>
            <person name="Li S."/>
            <person name="Li H."/>
            <person name="Zhou J."/>
            <person name="Ni P."/>
            <person name="Dong W."/>
            <person name="Hu S."/>
            <person name="Zeng C."/>
            <person name="Zhang J."/>
            <person name="Zhang Y."/>
            <person name="Li R."/>
            <person name="Xu Z."/>
            <person name="Li S."/>
            <person name="Li X."/>
            <person name="Zheng H."/>
            <person name="Cong L."/>
            <person name="Lin L."/>
            <person name="Yin J."/>
            <person name="Geng J."/>
            <person name="Li G."/>
            <person name="Shi J."/>
            <person name="Liu J."/>
            <person name="Lv H."/>
            <person name="Li J."/>
            <person name="Wang J."/>
            <person name="Deng Y."/>
            <person name="Ran L."/>
            <person name="Shi X."/>
            <person name="Wang X."/>
            <person name="Wu Q."/>
            <person name="Li C."/>
            <person name="Ren X."/>
            <person name="Wang J."/>
            <person name="Wang X."/>
            <person name="Li D."/>
            <person name="Liu D."/>
            <person name="Zhang X."/>
            <person name="Ji Z."/>
            <person name="Zhao W."/>
            <person name="Sun Y."/>
            <person name="Zhang Z."/>
            <person name="Bao J."/>
            <person name="Han Y."/>
            <person name="Dong L."/>
            <person name="Ji J."/>
            <person name="Chen P."/>
            <person name="Wu S."/>
            <person name="Liu J."/>
            <person name="Xiao Y."/>
            <person name="Bu D."/>
            <person name="Tan J."/>
            <person name="Yang L."/>
            <person name="Ye C."/>
            <person name="Zhang J."/>
            <person name="Xu J."/>
            <person name="Zhou Y."/>
            <person name="Yu Y."/>
            <person name="Zhang B."/>
            <person name="Zhuang S."/>
            <person name="Wei H."/>
            <person name="Liu B."/>
            <person name="Lei M."/>
            <person name="Yu H."/>
            <person name="Li Y."/>
            <person name="Xu H."/>
            <person name="Wei S."/>
            <person name="He X."/>
            <person name="Fang L."/>
            <person name="Zhang Z."/>
            <person name="Zhang Y."/>
            <person name="Huang X."/>
            <person name="Su Z."/>
            <person name="Tong W."/>
            <person name="Li J."/>
            <person name="Tong Z."/>
            <person name="Li S."/>
            <person name="Ye J."/>
            <person name="Wang L."/>
            <person name="Fang L."/>
            <person name="Lei T."/>
            <person name="Chen C."/>
            <person name="Chen H."/>
            <person name="Xu Z."/>
            <person name="Li H."/>
            <person name="Huang H."/>
            <person name="Zhang F."/>
            <person name="Xu H."/>
            <person name="Li N."/>
            <person name="Zhao C."/>
            <person name="Li S."/>
            <person name="Dong L."/>
            <person name="Huang Y."/>
            <person name="Li L."/>
            <person name="Xi Y."/>
            <person name="Qi Q."/>
            <person name="Li W."/>
            <person name="Zhang B."/>
            <person name="Hu W."/>
            <person name="Zhang Y."/>
            <person name="Tian X."/>
            <person name="Jiao Y."/>
            <person name="Liang X."/>
            <person name="Jin J."/>
            <person name="Gao L."/>
            <person name="Zheng W."/>
            <person name="Hao B."/>
            <person name="Liu S."/>
            <person name="Wang W."/>
            <person name="Yuan L."/>
            <person name="Cao M."/>
            <person name="McDermott J."/>
            <person name="Samudrala R."/>
            <person name="Wang J."/>
            <person name="Wong G.K."/>
            <person name="Yang H."/>
        </authorList>
    </citation>
    <scope>NUCLEOTIDE SEQUENCE [LARGE SCALE GENOMIC DNA]</scope>
</reference>
<organism evidence="1">
    <name type="scientific">Oryza sativa subsp. japonica</name>
    <name type="common">Rice</name>
    <dbReference type="NCBI Taxonomy" id="39947"/>
    <lineage>
        <taxon>Eukaryota</taxon>
        <taxon>Viridiplantae</taxon>
        <taxon>Streptophyta</taxon>
        <taxon>Embryophyta</taxon>
        <taxon>Tracheophyta</taxon>
        <taxon>Spermatophyta</taxon>
        <taxon>Magnoliopsida</taxon>
        <taxon>Liliopsida</taxon>
        <taxon>Poales</taxon>
        <taxon>Poaceae</taxon>
        <taxon>BOP clade</taxon>
        <taxon>Oryzoideae</taxon>
        <taxon>Oryzeae</taxon>
        <taxon>Oryzinae</taxon>
        <taxon>Oryza</taxon>
        <taxon>Oryza sativa</taxon>
    </lineage>
</organism>
<dbReference type="EMBL" id="CM000139">
    <property type="protein sequence ID" value="EAZ22814.1"/>
    <property type="molecule type" value="Genomic_DNA"/>
</dbReference>
<dbReference type="Proteomes" id="UP000007752">
    <property type="component" value="Chromosome 2"/>
</dbReference>
<evidence type="ECO:0000313" key="1">
    <source>
        <dbReference type="EMBL" id="EAZ22814.1"/>
    </source>
</evidence>
<gene>
    <name evidence="1" type="ORF">OsJ_06490</name>
</gene>
<sequence>MHAILAGASRCPAGNTCTRRPGDLGCNTSASGKSARPEEETIVGEEQDVAAPCMHVGMVFISREDAGCTAIAGVAGSTDSLTSSVSSLVLTIDVAASDDFKLVAAVGILITTIVVSFACPCYCRRPWTATGDGLRLIFVTSIVLISSIHPSRFPVAVVTDVLELGPVAGLTHMPPTIIFRRLLSTTCLSLANRWPQHASASDVPELKAATGILWLPLLTCSSSN</sequence>
<protein>
    <submittedName>
        <fullName evidence="1">Uncharacterized protein</fullName>
    </submittedName>
</protein>
<accession>A3A675</accession>
<dbReference type="AlphaFoldDB" id="A3A675"/>
<proteinExistence type="predicted"/>
<reference evidence="1" key="2">
    <citation type="submission" date="2008-12" db="EMBL/GenBank/DDBJ databases">
        <title>Improved gene annotation of the rice (Oryza sativa) genomes.</title>
        <authorList>
            <person name="Wang J."/>
            <person name="Li R."/>
            <person name="Fan W."/>
            <person name="Huang Q."/>
            <person name="Zhang J."/>
            <person name="Zhou Y."/>
            <person name="Hu Y."/>
            <person name="Zi S."/>
            <person name="Li J."/>
            <person name="Ni P."/>
            <person name="Zheng H."/>
            <person name="Zhang Y."/>
            <person name="Zhao M."/>
            <person name="Hao Q."/>
            <person name="McDermott J."/>
            <person name="Samudrala R."/>
            <person name="Kristiansen K."/>
            <person name="Wong G.K.-S."/>
        </authorList>
    </citation>
    <scope>NUCLEOTIDE SEQUENCE</scope>
</reference>